<evidence type="ECO:0000313" key="1">
    <source>
        <dbReference type="EMBL" id="QJI04269.1"/>
    </source>
</evidence>
<reference evidence="1" key="1">
    <citation type="submission" date="2020-03" db="EMBL/GenBank/DDBJ databases">
        <title>The deep terrestrial virosphere.</title>
        <authorList>
            <person name="Holmfeldt K."/>
            <person name="Nilsson E."/>
            <person name="Simone D."/>
            <person name="Lopez-Fernandez M."/>
            <person name="Wu X."/>
            <person name="de Brujin I."/>
            <person name="Lundin D."/>
            <person name="Andersson A."/>
            <person name="Bertilsson S."/>
            <person name="Dopson M."/>
        </authorList>
    </citation>
    <scope>NUCLEOTIDE SEQUENCE</scope>
    <source>
        <strain evidence="1">TM448B07095</strain>
    </source>
</reference>
<sequence>MPNIAKESFVCEQTEDTPTKISHISQSISLLKESVGLLEQTVSDLVGREPECSEKAKVGQSAGNLKDVLEQIPEYLRDIMKRINHAASRLKDNLY</sequence>
<dbReference type="AlphaFoldDB" id="A0A6M3Y1Y8"/>
<proteinExistence type="predicted"/>
<gene>
    <name evidence="1" type="ORF">TM448B07095_0005</name>
</gene>
<protein>
    <submittedName>
        <fullName evidence="1">Uncharacterized protein</fullName>
    </submittedName>
</protein>
<name>A0A6M3Y1Y8_9ZZZZ</name>
<accession>A0A6M3Y1Y8</accession>
<dbReference type="EMBL" id="MT145164">
    <property type="protein sequence ID" value="QJI04269.1"/>
    <property type="molecule type" value="Genomic_DNA"/>
</dbReference>
<organism evidence="1">
    <name type="scientific">viral metagenome</name>
    <dbReference type="NCBI Taxonomy" id="1070528"/>
    <lineage>
        <taxon>unclassified sequences</taxon>
        <taxon>metagenomes</taxon>
        <taxon>organismal metagenomes</taxon>
    </lineage>
</organism>